<evidence type="ECO:0000313" key="3">
    <source>
        <dbReference type="Proteomes" id="UP000263077"/>
    </source>
</evidence>
<dbReference type="InterPro" id="IPR003615">
    <property type="entry name" value="HNH_nuc"/>
</dbReference>
<proteinExistence type="predicted"/>
<keyword evidence="2" id="KW-0540">Nuclease</keyword>
<dbReference type="EMBL" id="MH424443">
    <property type="protein sequence ID" value="AXQ70151.1"/>
    <property type="molecule type" value="Genomic_DNA"/>
</dbReference>
<name>A0A385EE49_9CAUD</name>
<keyword evidence="3" id="KW-1185">Reference proteome</keyword>
<protein>
    <submittedName>
        <fullName evidence="2">HNH endonuclease</fullName>
    </submittedName>
</protein>
<keyword evidence="2" id="KW-0255">Endonuclease</keyword>
<feature type="domain" description="HNH nuclease" evidence="1">
    <location>
        <begin position="53"/>
        <end position="95"/>
    </location>
</feature>
<dbReference type="Pfam" id="PF13392">
    <property type="entry name" value="HNH_3"/>
    <property type="match status" value="1"/>
</dbReference>
<dbReference type="Proteomes" id="UP000263077">
    <property type="component" value="Segment"/>
</dbReference>
<dbReference type="Gene3D" id="3.90.75.20">
    <property type="match status" value="1"/>
</dbReference>
<keyword evidence="2" id="KW-0378">Hydrolase</keyword>
<dbReference type="GO" id="GO:0004519">
    <property type="term" value="F:endonuclease activity"/>
    <property type="evidence" value="ECO:0007669"/>
    <property type="project" value="UniProtKB-KW"/>
</dbReference>
<reference evidence="2 3" key="1">
    <citation type="submission" date="2018-05" db="EMBL/GenBank/DDBJ databases">
        <title>Complete genome sequence of Salmonella Enteritidis bacteriophage VSe103.</title>
        <authorList>
            <person name="Volozhantsev N."/>
            <person name="Kislichkina A."/>
            <person name="Denisenko E."/>
            <person name="Verevkin V."/>
            <person name="Myakinina V."/>
            <person name="Krasilnikova V."/>
        </authorList>
    </citation>
    <scope>NUCLEOTIDE SEQUENCE [LARGE SCALE GENOMIC DNA]</scope>
</reference>
<accession>A0A385EE49</accession>
<gene>
    <name evidence="2" type="ORF">vse103_23</name>
</gene>
<organism evidence="2 3">
    <name type="scientific">Salmonella virus VSe103</name>
    <dbReference type="NCBI Taxonomy" id="2301720"/>
    <lineage>
        <taxon>Viruses</taxon>
        <taxon>Duplodnaviria</taxon>
        <taxon>Heunggongvirae</taxon>
        <taxon>Uroviricota</taxon>
        <taxon>Caudoviricetes</taxon>
        <taxon>Sarkviridae</taxon>
        <taxon>Guernseyvirinae</taxon>
        <taxon>Jerseyvirus</taxon>
        <taxon>Jerseyvirus VSe103</taxon>
    </lineage>
</organism>
<dbReference type="InterPro" id="IPR044925">
    <property type="entry name" value="His-Me_finger_sf"/>
</dbReference>
<evidence type="ECO:0000313" key="2">
    <source>
        <dbReference type="EMBL" id="AXQ70151.1"/>
    </source>
</evidence>
<evidence type="ECO:0000259" key="1">
    <source>
        <dbReference type="Pfam" id="PF13392"/>
    </source>
</evidence>
<dbReference type="SUPFAM" id="SSF54060">
    <property type="entry name" value="His-Me finger endonucleases"/>
    <property type="match status" value="1"/>
</dbReference>
<sequence>MDWSEVFSYKNGVLYWKVKSCRRNDVNVGEVAGSLCKNGYWYVMFGNRKFKRSRVVYEMFSGKIPKGFVIDHTNHDTCDDRVENLSCKSRRDNMVNVKRRKDNTSGVTGVARKGKAKWRAYAVVNGKQISKTFDRIEDAFAERIYMSVANRFHINHGLTTFNNGYK</sequence>